<keyword evidence="3 10" id="KW-0132">Cell division</keyword>
<dbReference type="InterPro" id="IPR036615">
    <property type="entry name" value="Mur_ligase_C_dom_sf"/>
</dbReference>
<name>A0A4S4G2A0_9ACTN</name>
<dbReference type="GO" id="GO:0005524">
    <property type="term" value="F:ATP binding"/>
    <property type="evidence" value="ECO:0007669"/>
    <property type="project" value="UniProtKB-UniRule"/>
</dbReference>
<evidence type="ECO:0000313" key="15">
    <source>
        <dbReference type="Proteomes" id="UP000308978"/>
    </source>
</evidence>
<feature type="domain" description="Mur ligase central" evidence="13">
    <location>
        <begin position="118"/>
        <end position="337"/>
    </location>
</feature>
<reference evidence="14 15" key="1">
    <citation type="submission" date="2019-04" db="EMBL/GenBank/DDBJ databases">
        <title>Microbes associate with the intestines of laboratory mice.</title>
        <authorList>
            <person name="Navarre W."/>
            <person name="Wong E."/>
            <person name="Huang K.C."/>
            <person name="Tropini C."/>
            <person name="Ng K."/>
            <person name="Yu B."/>
        </authorList>
    </citation>
    <scope>NUCLEOTIDE SEQUENCE [LARGE SCALE GENOMIC DNA]</scope>
    <source>
        <strain evidence="14 15">NM80_B27</strain>
    </source>
</reference>
<dbReference type="Gene3D" id="3.40.1390.10">
    <property type="entry name" value="MurE/MurF, N-terminal domain"/>
    <property type="match status" value="1"/>
</dbReference>
<gene>
    <name evidence="10" type="primary">murF</name>
    <name evidence="14" type="ORF">E5986_09235</name>
</gene>
<keyword evidence="7 10" id="KW-0573">Peptidoglycan synthesis</keyword>
<keyword evidence="8 10" id="KW-0131">Cell cycle</keyword>
<dbReference type="Pfam" id="PF02875">
    <property type="entry name" value="Mur_ligase_C"/>
    <property type="match status" value="1"/>
</dbReference>
<evidence type="ECO:0000259" key="11">
    <source>
        <dbReference type="Pfam" id="PF01225"/>
    </source>
</evidence>
<dbReference type="InterPro" id="IPR051046">
    <property type="entry name" value="MurCDEF_CellWall_CoF430Synth"/>
</dbReference>
<accession>A0A4S4G2A0</accession>
<dbReference type="GO" id="GO:0008360">
    <property type="term" value="P:regulation of cell shape"/>
    <property type="evidence" value="ECO:0007669"/>
    <property type="project" value="UniProtKB-KW"/>
</dbReference>
<evidence type="ECO:0000259" key="13">
    <source>
        <dbReference type="Pfam" id="PF08245"/>
    </source>
</evidence>
<dbReference type="GO" id="GO:0009252">
    <property type="term" value="P:peptidoglycan biosynthetic process"/>
    <property type="evidence" value="ECO:0007669"/>
    <property type="project" value="UniProtKB-UniRule"/>
</dbReference>
<dbReference type="Gene3D" id="3.90.190.20">
    <property type="entry name" value="Mur ligase, C-terminal domain"/>
    <property type="match status" value="1"/>
</dbReference>
<dbReference type="PANTHER" id="PTHR43024">
    <property type="entry name" value="UDP-N-ACETYLMURAMOYL-TRIPEPTIDE--D-ALANYL-D-ALANINE LIGASE"/>
    <property type="match status" value="1"/>
</dbReference>
<dbReference type="GO" id="GO:0005737">
    <property type="term" value="C:cytoplasm"/>
    <property type="evidence" value="ECO:0007669"/>
    <property type="project" value="UniProtKB-SubCell"/>
</dbReference>
<dbReference type="InterPro" id="IPR013221">
    <property type="entry name" value="Mur_ligase_cen"/>
</dbReference>
<dbReference type="GO" id="GO:0047480">
    <property type="term" value="F:UDP-N-acetylmuramoyl-tripeptide-D-alanyl-D-alanine ligase activity"/>
    <property type="evidence" value="ECO:0007669"/>
    <property type="project" value="UniProtKB-UniRule"/>
</dbReference>
<evidence type="ECO:0000256" key="10">
    <source>
        <dbReference type="HAMAP-Rule" id="MF_02019"/>
    </source>
</evidence>
<dbReference type="GO" id="GO:0071555">
    <property type="term" value="P:cell wall organization"/>
    <property type="evidence" value="ECO:0007669"/>
    <property type="project" value="UniProtKB-KW"/>
</dbReference>
<dbReference type="InterPro" id="IPR005863">
    <property type="entry name" value="UDP-N-AcMur_synth"/>
</dbReference>
<keyword evidence="5 10" id="KW-0067">ATP-binding</keyword>
<evidence type="ECO:0000256" key="1">
    <source>
        <dbReference type="ARBA" id="ARBA00022490"/>
    </source>
</evidence>
<evidence type="ECO:0000256" key="8">
    <source>
        <dbReference type="ARBA" id="ARBA00023306"/>
    </source>
</evidence>
<dbReference type="InterPro" id="IPR036565">
    <property type="entry name" value="Mur-like_cat_sf"/>
</dbReference>
<comment type="function">
    <text evidence="10">Involved in cell wall formation. Catalyzes the final step in the synthesis of UDP-N-acetylmuramoyl-pentapeptide, the precursor of murein.</text>
</comment>
<keyword evidence="9 10" id="KW-0961">Cell wall biogenesis/degradation</keyword>
<dbReference type="InterPro" id="IPR000713">
    <property type="entry name" value="Mur_ligase_N"/>
</dbReference>
<dbReference type="Proteomes" id="UP000308978">
    <property type="component" value="Unassembled WGS sequence"/>
</dbReference>
<dbReference type="SUPFAM" id="SSF53623">
    <property type="entry name" value="MurD-like peptide ligases, catalytic domain"/>
    <property type="match status" value="1"/>
</dbReference>
<evidence type="ECO:0000256" key="9">
    <source>
        <dbReference type="ARBA" id="ARBA00023316"/>
    </source>
</evidence>
<evidence type="ECO:0000313" key="14">
    <source>
        <dbReference type="EMBL" id="THG36632.1"/>
    </source>
</evidence>
<dbReference type="InterPro" id="IPR004101">
    <property type="entry name" value="Mur_ligase_C"/>
</dbReference>
<evidence type="ECO:0000256" key="3">
    <source>
        <dbReference type="ARBA" id="ARBA00022618"/>
    </source>
</evidence>
<comment type="caution">
    <text evidence="14">The sequence shown here is derived from an EMBL/GenBank/DDBJ whole genome shotgun (WGS) entry which is preliminary data.</text>
</comment>
<sequence>MRLNAKQIAACTGGQFLVEAIDPSALMTGVTWDSREMQPGWLYVALPGERVDGHDFVEAALRAGAAGALVMQSPGRAACLLAREMGAAVIEVANTASAVTDLARAWRGYLRGRVIALTGSVGKTTTKNLVRDVCAAYGSVVATRGNQNNELGVPRTLLAADPETAVVVVEMGMRGSGQIAELCDFVRPDWGLVTNVGESHIELLGSRENIARAKAELYAALPAGRGRAFLNLDGAYLDVLMEAGGLRERPMLLSGFAGNPDEDLREMLERDGTVCEEVVWAEDVALDGEGRARFALCARDHADHEEETLLAPVERCRCALTLTGAHNVDNAVAAASVGFALGLDLETIAAALGASVPEPGRQEVIAARGGFTIVNDAYNASPDSMRASLSTFAATEVAGRRIAVLGDMGELGDFAEACHRGVGAHAAALSLDRLVCVGALSSFIAEGARDAGMDAARISRAATVADVLEELDTLLEPGDAVLVKASHFMGLTRVVEGLVR</sequence>
<comment type="pathway">
    <text evidence="10">Cell wall biogenesis; peptidoglycan biosynthesis.</text>
</comment>
<dbReference type="HAMAP" id="MF_02019">
    <property type="entry name" value="MurF"/>
    <property type="match status" value="1"/>
</dbReference>
<evidence type="ECO:0000256" key="2">
    <source>
        <dbReference type="ARBA" id="ARBA00022598"/>
    </source>
</evidence>
<dbReference type="Gene3D" id="3.40.1190.10">
    <property type="entry name" value="Mur-like, catalytic domain"/>
    <property type="match status" value="1"/>
</dbReference>
<keyword evidence="6 10" id="KW-0133">Cell shape</keyword>
<organism evidence="14 15">
    <name type="scientific">Adlercreutzia caecimuris</name>
    <dbReference type="NCBI Taxonomy" id="671266"/>
    <lineage>
        <taxon>Bacteria</taxon>
        <taxon>Bacillati</taxon>
        <taxon>Actinomycetota</taxon>
        <taxon>Coriobacteriia</taxon>
        <taxon>Eggerthellales</taxon>
        <taxon>Eggerthellaceae</taxon>
        <taxon>Adlercreutzia</taxon>
    </lineage>
</organism>
<feature type="domain" description="Mur ligase N-terminal catalytic" evidence="11">
    <location>
        <begin position="28"/>
        <end position="106"/>
    </location>
</feature>
<feature type="domain" description="Mur ligase C-terminal" evidence="12">
    <location>
        <begin position="360"/>
        <end position="486"/>
    </location>
</feature>
<keyword evidence="2 10" id="KW-0436">Ligase</keyword>
<evidence type="ECO:0000259" key="12">
    <source>
        <dbReference type="Pfam" id="PF02875"/>
    </source>
</evidence>
<dbReference type="Pfam" id="PF01225">
    <property type="entry name" value="Mur_ligase"/>
    <property type="match status" value="1"/>
</dbReference>
<dbReference type="Pfam" id="PF08245">
    <property type="entry name" value="Mur_ligase_M"/>
    <property type="match status" value="1"/>
</dbReference>
<dbReference type="RefSeq" id="WP_136435314.1">
    <property type="nucleotide sequence ID" value="NZ_SSTJ01000013.1"/>
</dbReference>
<dbReference type="EC" id="6.3.2.10" evidence="10"/>
<dbReference type="PANTHER" id="PTHR43024:SF1">
    <property type="entry name" value="UDP-N-ACETYLMURAMOYL-TRIPEPTIDE--D-ALANYL-D-ALANINE LIGASE"/>
    <property type="match status" value="1"/>
</dbReference>
<dbReference type="SUPFAM" id="SSF53244">
    <property type="entry name" value="MurD-like peptide ligases, peptide-binding domain"/>
    <property type="match status" value="1"/>
</dbReference>
<proteinExistence type="inferred from homology"/>
<evidence type="ECO:0000256" key="6">
    <source>
        <dbReference type="ARBA" id="ARBA00022960"/>
    </source>
</evidence>
<dbReference type="SUPFAM" id="SSF63418">
    <property type="entry name" value="MurE/MurF N-terminal domain"/>
    <property type="match status" value="1"/>
</dbReference>
<dbReference type="GO" id="GO:0008766">
    <property type="term" value="F:UDP-N-acetylmuramoylalanyl-D-glutamyl-2,6-diaminopimelate-D-alanyl-D-alanine ligase activity"/>
    <property type="evidence" value="ECO:0007669"/>
    <property type="project" value="RHEA"/>
</dbReference>
<keyword evidence="4 10" id="KW-0547">Nucleotide-binding</keyword>
<evidence type="ECO:0000256" key="4">
    <source>
        <dbReference type="ARBA" id="ARBA00022741"/>
    </source>
</evidence>
<comment type="catalytic activity">
    <reaction evidence="10">
        <text>D-alanyl-D-alanine + UDP-N-acetyl-alpha-D-muramoyl-L-alanyl-gamma-D-glutamyl-meso-2,6-diaminopimelate + ATP = UDP-N-acetyl-alpha-D-muramoyl-L-alanyl-gamma-D-glutamyl-meso-2,6-diaminopimeloyl-D-alanyl-D-alanine + ADP + phosphate + H(+)</text>
        <dbReference type="Rhea" id="RHEA:28374"/>
        <dbReference type="ChEBI" id="CHEBI:15378"/>
        <dbReference type="ChEBI" id="CHEBI:30616"/>
        <dbReference type="ChEBI" id="CHEBI:43474"/>
        <dbReference type="ChEBI" id="CHEBI:57822"/>
        <dbReference type="ChEBI" id="CHEBI:61386"/>
        <dbReference type="ChEBI" id="CHEBI:83905"/>
        <dbReference type="ChEBI" id="CHEBI:456216"/>
        <dbReference type="EC" id="6.3.2.10"/>
    </reaction>
</comment>
<protein>
    <recommendedName>
        <fullName evidence="10">UDP-N-acetylmuramoyl-tripeptide--D-alanyl-D-alanine ligase</fullName>
        <ecNumber evidence="10">6.3.2.10</ecNumber>
    </recommendedName>
    <alternativeName>
        <fullName evidence="10">D-alanyl-D-alanine-adding enzyme</fullName>
    </alternativeName>
</protein>
<dbReference type="EMBL" id="SSTJ01000013">
    <property type="protein sequence ID" value="THG36632.1"/>
    <property type="molecule type" value="Genomic_DNA"/>
</dbReference>
<dbReference type="InterPro" id="IPR035911">
    <property type="entry name" value="MurE/MurF_N"/>
</dbReference>
<comment type="similarity">
    <text evidence="10">Belongs to the MurCDEF family. MurF subfamily.</text>
</comment>
<keyword evidence="1 10" id="KW-0963">Cytoplasm</keyword>
<feature type="binding site" evidence="10">
    <location>
        <begin position="119"/>
        <end position="125"/>
    </location>
    <ligand>
        <name>ATP</name>
        <dbReference type="ChEBI" id="CHEBI:30616"/>
    </ligand>
</feature>
<evidence type="ECO:0000256" key="7">
    <source>
        <dbReference type="ARBA" id="ARBA00022984"/>
    </source>
</evidence>
<dbReference type="UniPathway" id="UPA00219"/>
<evidence type="ECO:0000256" key="5">
    <source>
        <dbReference type="ARBA" id="ARBA00022840"/>
    </source>
</evidence>
<comment type="subcellular location">
    <subcellularLocation>
        <location evidence="10">Cytoplasm</location>
    </subcellularLocation>
</comment>
<dbReference type="GO" id="GO:0051301">
    <property type="term" value="P:cell division"/>
    <property type="evidence" value="ECO:0007669"/>
    <property type="project" value="UniProtKB-KW"/>
</dbReference>
<dbReference type="AlphaFoldDB" id="A0A4S4G2A0"/>